<dbReference type="NCBIfam" id="NF041770">
    <property type="entry name" value="CFI_box_CTERM"/>
    <property type="match status" value="1"/>
</dbReference>
<dbReference type="RefSeq" id="WP_160062455.1">
    <property type="nucleotide sequence ID" value="NZ_WUYX01000013.1"/>
</dbReference>
<name>A0A6B0VIQ6_9EURY</name>
<gene>
    <name evidence="2" type="ORF">GS429_02660</name>
</gene>
<feature type="region of interest" description="Disordered" evidence="1">
    <location>
        <begin position="866"/>
        <end position="885"/>
    </location>
</feature>
<dbReference type="Proteomes" id="UP000434101">
    <property type="component" value="Unassembled WGS sequence"/>
</dbReference>
<comment type="caution">
    <text evidence="2">The sequence shown here is derived from an EMBL/GenBank/DDBJ whole genome shotgun (WGS) entry which is preliminary data.</text>
</comment>
<dbReference type="InterPro" id="IPR049886">
    <property type="entry name" value="CFI_box_CTERM_dom"/>
</dbReference>
<evidence type="ECO:0000313" key="3">
    <source>
        <dbReference type="Proteomes" id="UP000434101"/>
    </source>
</evidence>
<dbReference type="OrthoDB" id="103676at2157"/>
<protein>
    <recommendedName>
        <fullName evidence="4">GLUG domain-containing protein</fullName>
    </recommendedName>
</protein>
<evidence type="ECO:0000256" key="1">
    <source>
        <dbReference type="SAM" id="MobiDB-lite"/>
    </source>
</evidence>
<reference evidence="2 3" key="1">
    <citation type="submission" date="2020-01" db="EMBL/GenBank/DDBJ databases">
        <title>Natronorubrum sp. JWXQ-INN 674 isolated from Inner Mongolia Autonomous Region of China.</title>
        <authorList>
            <person name="Xue Q."/>
        </authorList>
    </citation>
    <scope>NUCLEOTIDE SEQUENCE [LARGE SCALE GENOMIC DNA]</scope>
    <source>
        <strain evidence="2 3">JWXQ-INN-674</strain>
    </source>
</reference>
<evidence type="ECO:0000313" key="2">
    <source>
        <dbReference type="EMBL" id="MXV60977.1"/>
    </source>
</evidence>
<dbReference type="InterPro" id="IPR013783">
    <property type="entry name" value="Ig-like_fold"/>
</dbReference>
<dbReference type="Gene3D" id="2.160.20.110">
    <property type="match status" value="1"/>
</dbReference>
<evidence type="ECO:0008006" key="4">
    <source>
        <dbReference type="Google" id="ProtNLM"/>
    </source>
</evidence>
<dbReference type="Gene3D" id="2.60.40.10">
    <property type="entry name" value="Immunoglobulins"/>
    <property type="match status" value="1"/>
</dbReference>
<dbReference type="AlphaFoldDB" id="A0A6B0VIQ6"/>
<organism evidence="2 3">
    <name type="scientific">Natronorubrum halalkaliphilum</name>
    <dbReference type="NCBI Taxonomy" id="2691917"/>
    <lineage>
        <taxon>Archaea</taxon>
        <taxon>Methanobacteriati</taxon>
        <taxon>Methanobacteriota</taxon>
        <taxon>Stenosarchaea group</taxon>
        <taxon>Halobacteria</taxon>
        <taxon>Halobacteriales</taxon>
        <taxon>Natrialbaceae</taxon>
        <taxon>Natronorubrum</taxon>
    </lineage>
</organism>
<dbReference type="EMBL" id="WUYX01000013">
    <property type="protein sequence ID" value="MXV60977.1"/>
    <property type="molecule type" value="Genomic_DNA"/>
</dbReference>
<accession>A0A6B0VIQ6</accession>
<sequence>MQEDRMPFCKSVYEDADATGRVEVYPNVGHRPVTEDVIDFHRKHAVPHFVEFVDPPSIDSTTVRVAARTESTADLRVFSDEQGEVTESPFELEPDAVVETELELSSSITEDESLEVALLDPGVSDRGQAIVSETVPVRGRVAFVEQPVAGETEVTVEYALSEKYQEREQVTLRLDTEQGGAAELLELTPGESGQETVAAADTENGIPFEQTRDVTAGIVDDDPYGIDPVAIDTVAVGEPADPAVDIAVDAGPIAERGEDASVEATVRGLGGDEDDLNDLSIVFEVGDEVVGTDSVSVPIGETDAAQVSVPTDGGQNELVVTASVGETTSTDTIVIADEPALGDGTATNPYEVTDGSELAYADLERTAHFELASDIDLGEFENFVRIGTGDNPFSGTLDGQGHEIRDLRIEQFVDQFEGVGLFGNVSGGTISDVRLVDANLSGEDFVGGVVGLASSPVEISAVSVSGDIVGEDNVGGIIGGTISGETVEEDVVITDVLSEARVEGESTVGGIIGQSSGDHVEKSVARGSVHGDRGAAGILGLNALGGTVTESYASARITGDANGLVASNSDGTISRSYWDLEATETETTDGGGTGLTTDEMTGNAAEANLNDFDFTETWVVTDGYPALAWEHSVRIEAIEAPDVLEQGEMPTVSVTVANTVDESVDDEIAFRFDGEQIDTEDVSLPAGEDREIEFELETADYELGSYEYVIVADETTRTAPAQLTTTEESVFEITAVDVPDLVELGTDMSPEVTVTNLGLEDEQEVTVTVTDDTGDAVRTEVLSTPTLDTGDQMDTPVDLDTAALERGEYDLTVTTDDDSLERAFSVVQTTTVEFAAQPQAGETVVVVNYSISPGHDENLRIRVGDESEQEITASPATPHPGEDRTERTLELTRELEADEEVLVVIQPSGGFTPAEAFDSATATVEGDDEVDECFIATAAEGSLDHDHVVQLRDFRDTTLRSSRLGRLFVEAYYATSPPIAEWISRSDRRRRLVRELLVRPLSRVVTAAGLTGSAEN</sequence>
<proteinExistence type="predicted"/>
<keyword evidence="3" id="KW-1185">Reference proteome</keyword>